<dbReference type="Proteomes" id="UP000789525">
    <property type="component" value="Unassembled WGS sequence"/>
</dbReference>
<accession>A0ACA9KKY9</accession>
<comment type="caution">
    <text evidence="1">The sequence shown here is derived from an EMBL/GenBank/DDBJ whole genome shotgun (WGS) entry which is preliminary data.</text>
</comment>
<sequence>MTENEVTNSSTAGAVIEPEKVPKEGEPTTEPPTSKNTEDAPIEEIEEGTLEKYSQGLHIFHNSRYFAFGTGESKVPQENLRQYYKKFRKTIKISGSIGATPEGKETPAEDKATTSAAVTEENAEVIQAKHDEPNSLLHLLSTNIAHATQTGKGLLFYYKSKEHMKEPLGIINLKFVEDVKESNGAHEFKIITKYREYSLVADSETTRKRWITTILARTQQSKEFPLPETEEYKNTYNQVYQDRFLKDSGVTSDSENYTSGEDTEIKNRRKTTFNFFSKKPEKTDKTDKTETTTTTEVTETVEGSSSAAVKKETTAVATTPSTTVAETVAVEKTEETAETNVEKTEKTETSPVTPQKSYLFRFWGRKDDAHGETKVVETAEQTEITSEAVVEEGAKTTEVGSNARKPVGLIRKITKVFRKESSGDSTREVKEVKVEEEAAEEVVVETAEKVEKVEKVEEVVAGSSTEENKEETSEVKKEEISEVKKEEETKEEKKEEKKEKASLFKRLSKHTHPSQQEEVKPNTQPTTDNAITSAAEATDEESENVVLKKMTNPPRKHGCLNKSGYRLMKSSYEQRYFVFTQEGSLNYYKGKKDDSEPKKIEINHDVKITKIGELGFQIETKPKNFKLYAQNTKERDEWIDELEEYKKSLPVTNPEDQSSSSKAQDDAEKGAETEEKPEEKVDDKTEITEVQKVEETIVESKTEVETVKTTEVVTEVKIEEKAEEKTEKVVEEILEKVEEEAKGGESEKIEEEAVVETSTTTEEKNN</sequence>
<dbReference type="EMBL" id="CAJVPT010002210">
    <property type="protein sequence ID" value="CAG8477319.1"/>
    <property type="molecule type" value="Genomic_DNA"/>
</dbReference>
<reference evidence="1" key="1">
    <citation type="submission" date="2021-06" db="EMBL/GenBank/DDBJ databases">
        <authorList>
            <person name="Kallberg Y."/>
            <person name="Tangrot J."/>
            <person name="Rosling A."/>
        </authorList>
    </citation>
    <scope>NUCLEOTIDE SEQUENCE</scope>
    <source>
        <strain evidence="1">CL356</strain>
    </source>
</reference>
<protein>
    <submittedName>
        <fullName evidence="1">9388_t:CDS:1</fullName>
    </submittedName>
</protein>
<keyword evidence="2" id="KW-1185">Reference proteome</keyword>
<proteinExistence type="predicted"/>
<evidence type="ECO:0000313" key="2">
    <source>
        <dbReference type="Proteomes" id="UP000789525"/>
    </source>
</evidence>
<gene>
    <name evidence="1" type="ORF">ACOLOM_LOCUS1851</name>
</gene>
<evidence type="ECO:0000313" key="1">
    <source>
        <dbReference type="EMBL" id="CAG8477319.1"/>
    </source>
</evidence>
<organism evidence="1 2">
    <name type="scientific">Acaulospora colombiana</name>
    <dbReference type="NCBI Taxonomy" id="27376"/>
    <lineage>
        <taxon>Eukaryota</taxon>
        <taxon>Fungi</taxon>
        <taxon>Fungi incertae sedis</taxon>
        <taxon>Mucoromycota</taxon>
        <taxon>Glomeromycotina</taxon>
        <taxon>Glomeromycetes</taxon>
        <taxon>Diversisporales</taxon>
        <taxon>Acaulosporaceae</taxon>
        <taxon>Acaulospora</taxon>
    </lineage>
</organism>
<name>A0ACA9KKY9_9GLOM</name>